<feature type="transmembrane region" description="Helical" evidence="2">
    <location>
        <begin position="236"/>
        <end position="254"/>
    </location>
</feature>
<gene>
    <name evidence="4" type="ORF">KVV02_006048</name>
</gene>
<dbReference type="Proteomes" id="UP000717515">
    <property type="component" value="Unassembled WGS sequence"/>
</dbReference>
<proteinExistence type="predicted"/>
<evidence type="ECO:0000256" key="3">
    <source>
        <dbReference type="SAM" id="SignalP"/>
    </source>
</evidence>
<feature type="compositionally biased region" description="Low complexity" evidence="1">
    <location>
        <begin position="139"/>
        <end position="152"/>
    </location>
</feature>
<feature type="signal peptide" evidence="3">
    <location>
        <begin position="1"/>
        <end position="16"/>
    </location>
</feature>
<comment type="caution">
    <text evidence="4">The sequence shown here is derived from an EMBL/GenBank/DDBJ whole genome shotgun (WGS) entry which is preliminary data.</text>
</comment>
<feature type="region of interest" description="Disordered" evidence="1">
    <location>
        <begin position="138"/>
        <end position="161"/>
    </location>
</feature>
<feature type="chain" id="PRO_5040479817" evidence="3">
    <location>
        <begin position="17"/>
        <end position="257"/>
    </location>
</feature>
<sequence>MVGWLIAFGFRTPIFALFSKVLHLNDHLCEWCTLLSAAALEETLRLGLITLMDIHHDFGHIYWMGLGWAGIETAYYIAQSLVYSRWLSDDHYRVVSTTTATSPTCEGYGAVTTAGTLASSAQDHGTTKALVEARIGTINNSSNNNNNNNNDDGAGDDEDDKDLVPTRVARHLLGIDRPWWSLLGRTSSMMVHIGLGCWLGDSGWELLLPAALVHGALYVIWGVFLPDQWSVAATSYGTFIAAMAIFFIGLALYGQIV</sequence>
<keyword evidence="2" id="KW-0812">Transmembrane</keyword>
<feature type="transmembrane region" description="Helical" evidence="2">
    <location>
        <begin position="206"/>
        <end position="224"/>
    </location>
</feature>
<evidence type="ECO:0000256" key="2">
    <source>
        <dbReference type="SAM" id="Phobius"/>
    </source>
</evidence>
<dbReference type="AlphaFoldDB" id="A0A9P8A924"/>
<evidence type="ECO:0000313" key="5">
    <source>
        <dbReference type="Proteomes" id="UP000717515"/>
    </source>
</evidence>
<keyword evidence="2" id="KW-1133">Transmembrane helix</keyword>
<reference evidence="4" key="1">
    <citation type="submission" date="2021-07" db="EMBL/GenBank/DDBJ databases">
        <title>Draft genome of Mortierella alpina, strain LL118, isolated from an aspen leaf litter sample.</title>
        <authorList>
            <person name="Yang S."/>
            <person name="Vinatzer B.A."/>
        </authorList>
    </citation>
    <scope>NUCLEOTIDE SEQUENCE</scope>
    <source>
        <strain evidence="4">LL118</strain>
    </source>
</reference>
<evidence type="ECO:0000313" key="4">
    <source>
        <dbReference type="EMBL" id="KAG9324554.1"/>
    </source>
</evidence>
<keyword evidence="2" id="KW-0472">Membrane</keyword>
<evidence type="ECO:0000256" key="1">
    <source>
        <dbReference type="SAM" id="MobiDB-lite"/>
    </source>
</evidence>
<keyword evidence="3" id="KW-0732">Signal</keyword>
<accession>A0A9P8A924</accession>
<name>A0A9P8A924_MORAP</name>
<protein>
    <submittedName>
        <fullName evidence="4">Uncharacterized protein</fullName>
    </submittedName>
</protein>
<organism evidence="4 5">
    <name type="scientific">Mortierella alpina</name>
    <name type="common">Oleaginous fungus</name>
    <name type="synonym">Mortierella renispora</name>
    <dbReference type="NCBI Taxonomy" id="64518"/>
    <lineage>
        <taxon>Eukaryota</taxon>
        <taxon>Fungi</taxon>
        <taxon>Fungi incertae sedis</taxon>
        <taxon>Mucoromycota</taxon>
        <taxon>Mortierellomycotina</taxon>
        <taxon>Mortierellomycetes</taxon>
        <taxon>Mortierellales</taxon>
        <taxon>Mortierellaceae</taxon>
        <taxon>Mortierella</taxon>
    </lineage>
</organism>
<dbReference type="EMBL" id="JAIFTL010000064">
    <property type="protein sequence ID" value="KAG9324554.1"/>
    <property type="molecule type" value="Genomic_DNA"/>
</dbReference>